<protein>
    <submittedName>
        <fullName evidence="2">Uncharacterized protein</fullName>
    </submittedName>
</protein>
<feature type="region of interest" description="Disordered" evidence="1">
    <location>
        <begin position="162"/>
        <end position="182"/>
    </location>
</feature>
<dbReference type="AlphaFoldDB" id="A0AAN8IEY0"/>
<feature type="compositionally biased region" description="Basic and acidic residues" evidence="1">
    <location>
        <begin position="261"/>
        <end position="300"/>
    </location>
</feature>
<proteinExistence type="predicted"/>
<feature type="compositionally biased region" description="Polar residues" evidence="1">
    <location>
        <begin position="306"/>
        <end position="333"/>
    </location>
</feature>
<reference evidence="2 3" key="1">
    <citation type="submission" date="2019-10" db="EMBL/GenBank/DDBJ databases">
        <title>Assembly and Annotation for the nematode Trichostrongylus colubriformis.</title>
        <authorList>
            <person name="Martin J."/>
        </authorList>
    </citation>
    <scope>NUCLEOTIDE SEQUENCE [LARGE SCALE GENOMIC DNA]</scope>
    <source>
        <strain evidence="2">G859</strain>
        <tissue evidence="2">Whole worm</tissue>
    </source>
</reference>
<dbReference type="EMBL" id="WIXE01022840">
    <property type="protein sequence ID" value="KAK5967053.1"/>
    <property type="molecule type" value="Genomic_DNA"/>
</dbReference>
<accession>A0AAN8IEY0</accession>
<evidence type="ECO:0000313" key="3">
    <source>
        <dbReference type="Proteomes" id="UP001331761"/>
    </source>
</evidence>
<evidence type="ECO:0000256" key="1">
    <source>
        <dbReference type="SAM" id="MobiDB-lite"/>
    </source>
</evidence>
<sequence>MALARQQQQSQTNRFSSVEHQLIDGDQVLITNDGQLVDDKVYVQPSQLIDEKALHEMLITGLDANGQPVELRTVDGTLIRGEEQLRAITNGQPFLIHPQPMPLSNVEDQGKPLTFANSQDQMELAPSSSSMVLESSHALYASHEIVIDDMPESSRASLRFQSQPQPLSLRRPSAPVSTSGLSVAERNEISKAKRAERARIRYHSMRPEVRQQQNAKRAELLRKARQRDEELCHLAETCPLDDLDDDTRRAIAEAQMRRARRAEQARAKYHRMNSEERRQYNAMRDAQRRQRKRAQEEARQRAQLNEVLSSETGLSPHSLSPSVNESISPNNHGLSPGSAEPGQIIYSTYEMYQEPMTQWEQ</sequence>
<dbReference type="PANTHER" id="PTHR22084">
    <property type="entry name" value="GEX INTERACTING PROTEIN PROTEIN 4"/>
    <property type="match status" value="1"/>
</dbReference>
<feature type="region of interest" description="Disordered" evidence="1">
    <location>
        <begin position="260"/>
        <end position="342"/>
    </location>
</feature>
<dbReference type="Proteomes" id="UP001331761">
    <property type="component" value="Unassembled WGS sequence"/>
</dbReference>
<gene>
    <name evidence="2" type="ORF">GCK32_014075</name>
</gene>
<name>A0AAN8IEY0_TRICO</name>
<organism evidence="2 3">
    <name type="scientific">Trichostrongylus colubriformis</name>
    <name type="common">Black scour worm</name>
    <dbReference type="NCBI Taxonomy" id="6319"/>
    <lineage>
        <taxon>Eukaryota</taxon>
        <taxon>Metazoa</taxon>
        <taxon>Ecdysozoa</taxon>
        <taxon>Nematoda</taxon>
        <taxon>Chromadorea</taxon>
        <taxon>Rhabditida</taxon>
        <taxon>Rhabditina</taxon>
        <taxon>Rhabditomorpha</taxon>
        <taxon>Strongyloidea</taxon>
        <taxon>Trichostrongylidae</taxon>
        <taxon>Trichostrongylus</taxon>
    </lineage>
</organism>
<keyword evidence="3" id="KW-1185">Reference proteome</keyword>
<comment type="caution">
    <text evidence="2">The sequence shown here is derived from an EMBL/GenBank/DDBJ whole genome shotgun (WGS) entry which is preliminary data.</text>
</comment>
<evidence type="ECO:0000313" key="2">
    <source>
        <dbReference type="EMBL" id="KAK5967053.1"/>
    </source>
</evidence>
<dbReference type="PANTHER" id="PTHR22084:SF1">
    <property type="entry name" value="BZIP DOMAIN-CONTAINING PROTEIN-RELATED"/>
    <property type="match status" value="1"/>
</dbReference>